<dbReference type="EMBL" id="CDMZ01001747">
    <property type="protein sequence ID" value="CEM36991.1"/>
    <property type="molecule type" value="Genomic_DNA"/>
</dbReference>
<evidence type="ECO:0000313" key="4">
    <source>
        <dbReference type="EMBL" id="CEM36991.1"/>
    </source>
</evidence>
<gene>
    <name evidence="4" type="ORF">Cvel_24188</name>
</gene>
<feature type="signal peptide" evidence="2">
    <location>
        <begin position="1"/>
        <end position="18"/>
    </location>
</feature>
<feature type="chain" id="PRO_5005191414" description="C2H2-type domain-containing protein" evidence="2">
    <location>
        <begin position="19"/>
        <end position="539"/>
    </location>
</feature>
<dbReference type="VEuPathDB" id="CryptoDB:Cvel_24188"/>
<feature type="compositionally biased region" description="Basic and acidic residues" evidence="1">
    <location>
        <begin position="143"/>
        <end position="163"/>
    </location>
</feature>
<proteinExistence type="predicted"/>
<keyword evidence="2" id="KW-0732">Signal</keyword>
<feature type="domain" description="C2H2-type" evidence="3">
    <location>
        <begin position="197"/>
        <end position="218"/>
    </location>
</feature>
<dbReference type="PROSITE" id="PS00028">
    <property type="entry name" value="ZINC_FINGER_C2H2_1"/>
    <property type="match status" value="1"/>
</dbReference>
<reference evidence="4" key="1">
    <citation type="submission" date="2014-11" db="EMBL/GenBank/DDBJ databases">
        <authorList>
            <person name="Otto D Thomas"/>
            <person name="Naeem Raeece"/>
        </authorList>
    </citation>
    <scope>NUCLEOTIDE SEQUENCE</scope>
</reference>
<sequence>MSLLFFMLFSFLLVVVTGVFLRDRPKKVSSSVLRRRLLRDWRRRSTKMRLQCGESGSFGGRRHRREMPRLLFLFVPAVTSVSASPGVRSVLAASVSESDQHKKTISRSSSLQPPLDPSFSFSSAGKTNEKRRKLTRRVVRGAGRPEAEREGRRDEEPLKASWRGDGEEVLVEMPVIGGLSGGGEGDGKTETAKLWKCNECGGLFETSRGLHIHVGLKHRRWDTRLPKDSAGTGTKAMTLKRHRSVKRRWRGWLAFAFTYDRFLSAHCAALRCELGTTASMGETALSAKSVRAAPFVSMGEDALSARSVVAAPFVSMGENAITAKSVVAAPFVSMGDDALSAKTAGDAPFVSMGEYARRAKSVVAAPFVSMGENAITAKSVVAAPFVSMGEDALSARSVGAAPFVSMGECALSARSVGAAPFVSMGDDALSAKTAGDAPFVSMGENALSAKSVGAAPFVSMGEYARRAKSVGAAPFVSMREYARRARSVGAAPFVSMGEYALGARSADCERLQLQVVSPDRREHSLCDAKERVQLHACKQ</sequence>
<feature type="compositionally biased region" description="Basic residues" evidence="1">
    <location>
        <begin position="129"/>
        <end position="139"/>
    </location>
</feature>
<feature type="region of interest" description="Disordered" evidence="1">
    <location>
        <begin position="98"/>
        <end position="163"/>
    </location>
</feature>
<protein>
    <recommendedName>
        <fullName evidence="3">C2H2-type domain-containing protein</fullName>
    </recommendedName>
</protein>
<organism evidence="4">
    <name type="scientific">Chromera velia CCMP2878</name>
    <dbReference type="NCBI Taxonomy" id="1169474"/>
    <lineage>
        <taxon>Eukaryota</taxon>
        <taxon>Sar</taxon>
        <taxon>Alveolata</taxon>
        <taxon>Colpodellida</taxon>
        <taxon>Chromeraceae</taxon>
        <taxon>Chromera</taxon>
    </lineage>
</organism>
<name>A0A0G4H0C3_9ALVE</name>
<accession>A0A0G4H0C3</accession>
<dbReference type="PhylomeDB" id="A0A0G4H0C3"/>
<evidence type="ECO:0000256" key="1">
    <source>
        <dbReference type="SAM" id="MobiDB-lite"/>
    </source>
</evidence>
<dbReference type="AlphaFoldDB" id="A0A0G4H0C3"/>
<dbReference type="InterPro" id="IPR013087">
    <property type="entry name" value="Znf_C2H2_type"/>
</dbReference>
<evidence type="ECO:0000259" key="3">
    <source>
        <dbReference type="PROSITE" id="PS00028"/>
    </source>
</evidence>
<evidence type="ECO:0000256" key="2">
    <source>
        <dbReference type="SAM" id="SignalP"/>
    </source>
</evidence>